<evidence type="ECO:0000256" key="4">
    <source>
        <dbReference type="ARBA" id="ARBA00054658"/>
    </source>
</evidence>
<dbReference type="Gene3D" id="2.60.120.330">
    <property type="entry name" value="B-lactam Antibiotic, Isopenicillin N Synthase, Chain"/>
    <property type="match status" value="1"/>
</dbReference>
<evidence type="ECO:0000313" key="10">
    <source>
        <dbReference type="Proteomes" id="UP000244336"/>
    </source>
</evidence>
<accession>A0A2T7CB81</accession>
<name>A0A2T7CB81_9POAL</name>
<evidence type="ECO:0000256" key="1">
    <source>
        <dbReference type="ARBA" id="ARBA00008056"/>
    </source>
</evidence>
<dbReference type="GO" id="GO:0051213">
    <property type="term" value="F:dioxygenase activity"/>
    <property type="evidence" value="ECO:0007669"/>
    <property type="project" value="UniProtKB-KW"/>
</dbReference>
<evidence type="ECO:0000259" key="8">
    <source>
        <dbReference type="PROSITE" id="PS51471"/>
    </source>
</evidence>
<evidence type="ECO:0000256" key="7">
    <source>
        <dbReference type="RuleBase" id="RU003682"/>
    </source>
</evidence>
<sequence>MAIPKVDLRGLDPSSPGWASARAAVTAAMLENGCVVAACDTLGPELRRALFERAMPELFSFPAETKQRNVSSDAALRGYVGKLAGLDFESFNVAAVTDPSSVRDFSSIFWPRGNPEFCDTVISFVSNLLKLEHTVEKMTLDGLGVREESIAGHRQTLTHSLRLSHYSVPEESKMGVTLPRHTDPSFTTAIVQHEVEGLEVQAKDGSWITIPPEADTITIIAGDLLTVVTNGRVPACIHRVKTASNRERFSVLFTAVAKNGAVLSPMDELVDRDHPLMYNPLKTDEYVVFRYSEEGLKVSNPLEEFCGVHKSGSSTE</sequence>
<dbReference type="GO" id="GO:0046872">
    <property type="term" value="F:metal ion binding"/>
    <property type="evidence" value="ECO:0007669"/>
    <property type="project" value="UniProtKB-KW"/>
</dbReference>
<protein>
    <recommendedName>
        <fullName evidence="5">2-oxoglutarate-dependent dioxygenase DAO</fullName>
    </recommendedName>
    <alternativeName>
        <fullName evidence="6">Protein DIOXYGENASE FOR AUXIN OXIDATION</fullName>
    </alternativeName>
</protein>
<dbReference type="PROSITE" id="PS51471">
    <property type="entry name" value="FE2OG_OXY"/>
    <property type="match status" value="1"/>
</dbReference>
<dbReference type="SUPFAM" id="SSF51197">
    <property type="entry name" value="Clavaminate synthase-like"/>
    <property type="match status" value="1"/>
</dbReference>
<evidence type="ECO:0000256" key="6">
    <source>
        <dbReference type="ARBA" id="ARBA00076740"/>
    </source>
</evidence>
<proteinExistence type="inferred from homology"/>
<dbReference type="InterPro" id="IPR005123">
    <property type="entry name" value="Oxoglu/Fe-dep_dioxygenase_dom"/>
</dbReference>
<dbReference type="Gramene" id="PUZ40592">
    <property type="protein sequence ID" value="PUZ40592"/>
    <property type="gene ID" value="GQ55_9G436700"/>
</dbReference>
<dbReference type="Pfam" id="PF03171">
    <property type="entry name" value="2OG-FeII_Oxy"/>
    <property type="match status" value="1"/>
</dbReference>
<feature type="domain" description="Fe2OG dioxygenase" evidence="8">
    <location>
        <begin position="157"/>
        <end position="257"/>
    </location>
</feature>
<keyword evidence="7" id="KW-0560">Oxidoreductase</keyword>
<dbReference type="Proteomes" id="UP000244336">
    <property type="component" value="Chromosome 9"/>
</dbReference>
<dbReference type="STRING" id="1504633.A0A2T7CB81"/>
<dbReference type="InterPro" id="IPR027443">
    <property type="entry name" value="IPNS-like_sf"/>
</dbReference>
<dbReference type="PANTHER" id="PTHR47990">
    <property type="entry name" value="2-OXOGLUTARATE (2OG) AND FE(II)-DEPENDENT OXYGENASE SUPERFAMILY PROTEIN-RELATED"/>
    <property type="match status" value="1"/>
</dbReference>
<dbReference type="FunFam" id="2.60.120.330:FF:000017">
    <property type="entry name" value="2-oxoglutarate-dependent dioxygenase DAO"/>
    <property type="match status" value="1"/>
</dbReference>
<evidence type="ECO:0000313" key="9">
    <source>
        <dbReference type="EMBL" id="PUZ40592.1"/>
    </source>
</evidence>
<dbReference type="AlphaFoldDB" id="A0A2T7CB81"/>
<comment type="function">
    <text evidence="4">2-oxoglutarate-dependent dioxygenase essential for auxin catabolism and maintenance of auxin homeostasis in reproductive organs. Catalyzes the irreversible oxidation of indole-3-acetic acid (IAA) to the biologically inactive 2-oxoindole-3-acetic acid (OxIAA).</text>
</comment>
<dbReference type="OrthoDB" id="288590at2759"/>
<organism evidence="9 10">
    <name type="scientific">Panicum hallii var. hallii</name>
    <dbReference type="NCBI Taxonomy" id="1504633"/>
    <lineage>
        <taxon>Eukaryota</taxon>
        <taxon>Viridiplantae</taxon>
        <taxon>Streptophyta</taxon>
        <taxon>Embryophyta</taxon>
        <taxon>Tracheophyta</taxon>
        <taxon>Spermatophyta</taxon>
        <taxon>Magnoliopsida</taxon>
        <taxon>Liliopsida</taxon>
        <taxon>Poales</taxon>
        <taxon>Poaceae</taxon>
        <taxon>PACMAD clade</taxon>
        <taxon>Panicoideae</taxon>
        <taxon>Panicodae</taxon>
        <taxon>Paniceae</taxon>
        <taxon>Panicinae</taxon>
        <taxon>Panicum</taxon>
        <taxon>Panicum sect. Panicum</taxon>
    </lineage>
</organism>
<evidence type="ECO:0000256" key="5">
    <source>
        <dbReference type="ARBA" id="ARBA00074102"/>
    </source>
</evidence>
<dbReference type="InterPro" id="IPR050231">
    <property type="entry name" value="Iron_ascorbate_oxido_reductase"/>
</dbReference>
<keyword evidence="3" id="KW-0223">Dioxygenase</keyword>
<comment type="similarity">
    <text evidence="1 7">Belongs to the iron/ascorbate-dependent oxidoreductase family.</text>
</comment>
<evidence type="ECO:0000256" key="2">
    <source>
        <dbReference type="ARBA" id="ARBA00022723"/>
    </source>
</evidence>
<keyword evidence="2 7" id="KW-0479">Metal-binding</keyword>
<evidence type="ECO:0000256" key="3">
    <source>
        <dbReference type="ARBA" id="ARBA00022964"/>
    </source>
</evidence>
<keyword evidence="10" id="KW-1185">Reference proteome</keyword>
<dbReference type="InterPro" id="IPR044861">
    <property type="entry name" value="IPNS-like_FE2OG_OXY"/>
</dbReference>
<gene>
    <name evidence="9" type="ORF">GQ55_9G436700</name>
</gene>
<keyword evidence="7" id="KW-0408">Iron</keyword>
<reference evidence="9 10" key="1">
    <citation type="submission" date="2018-04" db="EMBL/GenBank/DDBJ databases">
        <title>WGS assembly of Panicum hallii var. hallii HAL2.</title>
        <authorList>
            <person name="Lovell J."/>
            <person name="Jenkins J."/>
            <person name="Lowry D."/>
            <person name="Mamidi S."/>
            <person name="Sreedasyam A."/>
            <person name="Weng X."/>
            <person name="Barry K."/>
            <person name="Bonette J."/>
            <person name="Campitelli B."/>
            <person name="Daum C."/>
            <person name="Gordon S."/>
            <person name="Gould B."/>
            <person name="Lipzen A."/>
            <person name="MacQueen A."/>
            <person name="Palacio-Mejia J."/>
            <person name="Plott C."/>
            <person name="Shakirov E."/>
            <person name="Shu S."/>
            <person name="Yoshinaga Y."/>
            <person name="Zane M."/>
            <person name="Rokhsar D."/>
            <person name="Grimwood J."/>
            <person name="Schmutz J."/>
            <person name="Juenger T."/>
        </authorList>
    </citation>
    <scope>NUCLEOTIDE SEQUENCE [LARGE SCALE GENOMIC DNA]</scope>
    <source>
        <strain evidence="10">cv. HAL2</strain>
    </source>
</reference>
<dbReference type="EMBL" id="CM009757">
    <property type="protein sequence ID" value="PUZ40592.1"/>
    <property type="molecule type" value="Genomic_DNA"/>
</dbReference>